<dbReference type="Proteomes" id="UP000317835">
    <property type="component" value="Chromosome"/>
</dbReference>
<keyword evidence="1" id="KW-0472">Membrane</keyword>
<feature type="transmembrane region" description="Helical" evidence="1">
    <location>
        <begin position="288"/>
        <end position="315"/>
    </location>
</feature>
<evidence type="ECO:0000256" key="1">
    <source>
        <dbReference type="SAM" id="Phobius"/>
    </source>
</evidence>
<accession>A0A518H327</accession>
<keyword evidence="3" id="KW-1185">Reference proteome</keyword>
<dbReference type="EMBL" id="CP036426">
    <property type="protein sequence ID" value="QDV35238.1"/>
    <property type="molecule type" value="Genomic_DNA"/>
</dbReference>
<feature type="transmembrane region" description="Helical" evidence="1">
    <location>
        <begin position="327"/>
        <end position="347"/>
    </location>
</feature>
<dbReference type="OrthoDB" id="213905at2"/>
<feature type="transmembrane region" description="Helical" evidence="1">
    <location>
        <begin position="459"/>
        <end position="481"/>
    </location>
</feature>
<dbReference type="KEGG" id="tpla:ElP_31410"/>
<organism evidence="2 3">
    <name type="scientific">Tautonia plasticadhaerens</name>
    <dbReference type="NCBI Taxonomy" id="2527974"/>
    <lineage>
        <taxon>Bacteria</taxon>
        <taxon>Pseudomonadati</taxon>
        <taxon>Planctomycetota</taxon>
        <taxon>Planctomycetia</taxon>
        <taxon>Isosphaerales</taxon>
        <taxon>Isosphaeraceae</taxon>
        <taxon>Tautonia</taxon>
    </lineage>
</organism>
<feature type="transmembrane region" description="Helical" evidence="1">
    <location>
        <begin position="385"/>
        <end position="402"/>
    </location>
</feature>
<dbReference type="AlphaFoldDB" id="A0A518H327"/>
<proteinExistence type="predicted"/>
<feature type="transmembrane region" description="Helical" evidence="1">
    <location>
        <begin position="210"/>
        <end position="234"/>
    </location>
</feature>
<keyword evidence="1" id="KW-1133">Transmembrane helix</keyword>
<evidence type="ECO:0000313" key="2">
    <source>
        <dbReference type="EMBL" id="QDV35238.1"/>
    </source>
</evidence>
<gene>
    <name evidence="2" type="ORF">ElP_31410</name>
</gene>
<evidence type="ECO:0000313" key="3">
    <source>
        <dbReference type="Proteomes" id="UP000317835"/>
    </source>
</evidence>
<dbReference type="RefSeq" id="WP_145270703.1">
    <property type="nucleotide sequence ID" value="NZ_CP036426.1"/>
</dbReference>
<name>A0A518H327_9BACT</name>
<reference evidence="2 3" key="1">
    <citation type="submission" date="2019-02" db="EMBL/GenBank/DDBJ databases">
        <title>Deep-cultivation of Planctomycetes and their phenomic and genomic characterization uncovers novel biology.</title>
        <authorList>
            <person name="Wiegand S."/>
            <person name="Jogler M."/>
            <person name="Boedeker C."/>
            <person name="Pinto D."/>
            <person name="Vollmers J."/>
            <person name="Rivas-Marin E."/>
            <person name="Kohn T."/>
            <person name="Peeters S.H."/>
            <person name="Heuer A."/>
            <person name="Rast P."/>
            <person name="Oberbeckmann S."/>
            <person name="Bunk B."/>
            <person name="Jeske O."/>
            <person name="Meyerdierks A."/>
            <person name="Storesund J.E."/>
            <person name="Kallscheuer N."/>
            <person name="Luecker S."/>
            <person name="Lage O.M."/>
            <person name="Pohl T."/>
            <person name="Merkel B.J."/>
            <person name="Hornburger P."/>
            <person name="Mueller R.-W."/>
            <person name="Bruemmer F."/>
            <person name="Labrenz M."/>
            <person name="Spormann A.M."/>
            <person name="Op den Camp H."/>
            <person name="Overmann J."/>
            <person name="Amann R."/>
            <person name="Jetten M.S.M."/>
            <person name="Mascher T."/>
            <person name="Medema M.H."/>
            <person name="Devos D.P."/>
            <person name="Kaster A.-K."/>
            <person name="Ovreas L."/>
            <person name="Rohde M."/>
            <person name="Galperin M.Y."/>
            <person name="Jogler C."/>
        </authorList>
    </citation>
    <scope>NUCLEOTIDE SEQUENCE [LARGE SCALE GENOMIC DNA]</scope>
    <source>
        <strain evidence="2 3">ElP</strain>
    </source>
</reference>
<sequence length="484" mass="49412">MRIRPAPTLSLIGSAALVAGLAALLGDEGIPLGVPGEWEWSRLAGGIEPVAVDVALAAVGLGLYAGFAAVGRRALGRGRVSRWRESAWVAGLVAAGALAQVAAMAAAPPGYGLAKAITLAMSGSSGYYRVAREEMADPMAFLRDYPRWIRGQDVYHIGTHPPGLFVASRAALGLMDAAPGVARAVDSATPRGVADAFRQIVGPMPRADRAALVLVAALTLLACAATSAPIYLMLRGSGADPATSWSSAALWPLVPSAILFQPTADAAFPLLAASGVALASRRGAASAAAAGAVLAVGMACSLVFLAVGLVVGLLLATSPGEPIRRRASLILLTGAGFLAPTLLGWAITGANPFLVWWANQANHSGFYATHPRSYLPWLAANPAELLVGLGLPASVWAAVAMATGRAPRASWLTLAVLAILTLSGRNLSEVARLWLPFFPMLLAAAGPGQARLGGGATTLAMTVALMAAQVVAMELAIQVVYPVP</sequence>
<keyword evidence="1" id="KW-0812">Transmembrane</keyword>
<protein>
    <submittedName>
        <fullName evidence="2">Uncharacterized protein</fullName>
    </submittedName>
</protein>
<feature type="transmembrane region" description="Helical" evidence="1">
    <location>
        <begin position="50"/>
        <end position="75"/>
    </location>
</feature>